<protein>
    <submittedName>
        <fullName evidence="1">Uncharacterized protein</fullName>
    </submittedName>
</protein>
<dbReference type="AlphaFoldDB" id="A0A1R3KFP4"/>
<feature type="non-terminal residue" evidence="1">
    <location>
        <position position="33"/>
    </location>
</feature>
<evidence type="ECO:0000313" key="1">
    <source>
        <dbReference type="EMBL" id="OMP05848.1"/>
    </source>
</evidence>
<name>A0A1R3KFP4_COCAP</name>
<dbReference type="Gramene" id="OMP05848">
    <property type="protein sequence ID" value="OMP05848"/>
    <property type="gene ID" value="CCACVL1_01808"/>
</dbReference>
<evidence type="ECO:0000313" key="2">
    <source>
        <dbReference type="Proteomes" id="UP000188268"/>
    </source>
</evidence>
<organism evidence="1 2">
    <name type="scientific">Corchorus capsularis</name>
    <name type="common">Jute</name>
    <dbReference type="NCBI Taxonomy" id="210143"/>
    <lineage>
        <taxon>Eukaryota</taxon>
        <taxon>Viridiplantae</taxon>
        <taxon>Streptophyta</taxon>
        <taxon>Embryophyta</taxon>
        <taxon>Tracheophyta</taxon>
        <taxon>Spermatophyta</taxon>
        <taxon>Magnoliopsida</taxon>
        <taxon>eudicotyledons</taxon>
        <taxon>Gunneridae</taxon>
        <taxon>Pentapetalae</taxon>
        <taxon>rosids</taxon>
        <taxon>malvids</taxon>
        <taxon>Malvales</taxon>
        <taxon>Malvaceae</taxon>
        <taxon>Grewioideae</taxon>
        <taxon>Apeibeae</taxon>
        <taxon>Corchorus</taxon>
    </lineage>
</organism>
<accession>A0A1R3KFP4</accession>
<keyword evidence="2" id="KW-1185">Reference proteome</keyword>
<sequence length="33" mass="3701">MKSWTQFFKFSSSSFFNGFSSPFSKASTAVVLD</sequence>
<proteinExistence type="predicted"/>
<dbReference type="Proteomes" id="UP000188268">
    <property type="component" value="Unassembled WGS sequence"/>
</dbReference>
<dbReference type="EMBL" id="AWWV01005157">
    <property type="protein sequence ID" value="OMP05848.1"/>
    <property type="molecule type" value="Genomic_DNA"/>
</dbReference>
<comment type="caution">
    <text evidence="1">The sequence shown here is derived from an EMBL/GenBank/DDBJ whole genome shotgun (WGS) entry which is preliminary data.</text>
</comment>
<reference evidence="1 2" key="1">
    <citation type="submission" date="2013-09" db="EMBL/GenBank/DDBJ databases">
        <title>Corchorus capsularis genome sequencing.</title>
        <authorList>
            <person name="Alam M."/>
            <person name="Haque M.S."/>
            <person name="Islam M.S."/>
            <person name="Emdad E.M."/>
            <person name="Islam M.M."/>
            <person name="Ahmed B."/>
            <person name="Halim A."/>
            <person name="Hossen Q.M.M."/>
            <person name="Hossain M.Z."/>
            <person name="Ahmed R."/>
            <person name="Khan M.M."/>
            <person name="Islam R."/>
            <person name="Rashid M.M."/>
            <person name="Khan S.A."/>
            <person name="Rahman M.S."/>
            <person name="Alam M."/>
        </authorList>
    </citation>
    <scope>NUCLEOTIDE SEQUENCE [LARGE SCALE GENOMIC DNA]</scope>
    <source>
        <strain evidence="2">cv. CVL-1</strain>
        <tissue evidence="1">Whole seedling</tissue>
    </source>
</reference>
<gene>
    <name evidence="1" type="ORF">CCACVL1_01808</name>
</gene>